<protein>
    <submittedName>
        <fullName evidence="6">Leucine rich repeats and calponin homology domain containing 1</fullName>
    </submittedName>
</protein>
<dbReference type="SUPFAM" id="SSF52058">
    <property type="entry name" value="L domain-like"/>
    <property type="match status" value="1"/>
</dbReference>
<feature type="region of interest" description="Disordered" evidence="4">
    <location>
        <begin position="688"/>
        <end position="712"/>
    </location>
</feature>
<keyword evidence="2" id="KW-0677">Repeat</keyword>
<dbReference type="SMART" id="SM00033">
    <property type="entry name" value="CH"/>
    <property type="match status" value="1"/>
</dbReference>
<evidence type="ECO:0000256" key="3">
    <source>
        <dbReference type="SAM" id="Coils"/>
    </source>
</evidence>
<dbReference type="InterPro" id="IPR003591">
    <property type="entry name" value="Leu-rich_rpt_typical-subtyp"/>
</dbReference>
<keyword evidence="1" id="KW-0433">Leucine-rich repeat</keyword>
<feature type="coiled-coil region" evidence="3">
    <location>
        <begin position="564"/>
        <end position="591"/>
    </location>
</feature>
<dbReference type="Pfam" id="PF00307">
    <property type="entry name" value="CH"/>
    <property type="match status" value="1"/>
</dbReference>
<dbReference type="Gene3D" id="1.10.418.10">
    <property type="entry name" value="Calponin-like domain"/>
    <property type="match status" value="1"/>
</dbReference>
<dbReference type="PROSITE" id="PS50021">
    <property type="entry name" value="CH"/>
    <property type="match status" value="1"/>
</dbReference>
<feature type="compositionally biased region" description="Polar residues" evidence="4">
    <location>
        <begin position="13"/>
        <end position="30"/>
    </location>
</feature>
<feature type="region of interest" description="Disordered" evidence="4">
    <location>
        <begin position="283"/>
        <end position="360"/>
    </location>
</feature>
<dbReference type="InterPro" id="IPR001611">
    <property type="entry name" value="Leu-rich_rpt"/>
</dbReference>
<feature type="region of interest" description="Disordered" evidence="4">
    <location>
        <begin position="1"/>
        <end position="31"/>
    </location>
</feature>
<dbReference type="Pfam" id="PF13855">
    <property type="entry name" value="LRR_8"/>
    <property type="match status" value="2"/>
</dbReference>
<dbReference type="PANTHER" id="PTHR48051">
    <property type="match status" value="1"/>
</dbReference>
<feature type="compositionally biased region" description="Polar residues" evidence="4">
    <location>
        <begin position="471"/>
        <end position="486"/>
    </location>
</feature>
<name>A0A8C7I3T3_ONCKI</name>
<dbReference type="SMART" id="SM00369">
    <property type="entry name" value="LRR_TYP"/>
    <property type="match status" value="5"/>
</dbReference>
<evidence type="ECO:0000256" key="1">
    <source>
        <dbReference type="ARBA" id="ARBA00022614"/>
    </source>
</evidence>
<evidence type="ECO:0000256" key="4">
    <source>
        <dbReference type="SAM" id="MobiDB-lite"/>
    </source>
</evidence>
<sequence length="752" mass="83437">MATLGPDPRPHSQLASTSIQSNISGNNVPTNRGLERALEEGANSGFFNLSARKLKEFPGTASNFDLSDTVEADLSRNRLAEVPSEVCHLVALESLNLYHNCIKTIPDTIINLQSLTSLNLSRNQLCALPACLCGLPLRVLNVSNNKLVCIPEAIGQLRSLMELDVSCNEITALPRHIGRLKALRELNVRRNLLCVLPEDLAELPLVKLDFSCNKVSTIPVSYRKMAQLQNLQLENNPLQSPPAQICMKGKVHIFKYLSIEACRSDKMPDSLYLPVMERLSLSRPATGSTEDIDQNKKQDTDSGVGSDNGDKRLSATEPSDEDSLSLNVPMSHITEEEGLSKDDSSEHISTLTADPHGDGVQLIEESPTEALKDLKEQLGYRDSSSALSNRFRSYIKGRTPDYDEPLRIEEDTHWASEQTSKVTEGTHIAMINQLKEAVELLQDPNRVSMETEDLSGVQLYPVEMVMVEDSLNGQDSDGSEEQTTPKWDTPDGGFEFQKKRELILERARLEAQLAYQQYETHMSNQGEVLGSGTTFTTPPTPPFGLKPRSVFLRTHKSLESVDPQFTMRRKMEQLREELELMEQLRESIESRLKVALPEDLGSSLMDGVVLCHLANHIRPRSVASIHVPSSAVPKLSMAKCRRNVENFLDACRKMGVPESSLCSAYDIIQCHLRPIRVTVCALVAMETPTEGRNSDRQGEDPSPTPSPAPEVSTHVALVPSPAWQPWDLIGSSLVHVFCLLLLFVAYSWSELT</sequence>
<evidence type="ECO:0000256" key="2">
    <source>
        <dbReference type="ARBA" id="ARBA00022737"/>
    </source>
</evidence>
<reference evidence="6" key="2">
    <citation type="submission" date="2025-09" db="UniProtKB">
        <authorList>
            <consortium name="Ensembl"/>
        </authorList>
    </citation>
    <scope>IDENTIFICATION</scope>
</reference>
<accession>A0A8C7I3T3</accession>
<evidence type="ECO:0000313" key="7">
    <source>
        <dbReference type="Proteomes" id="UP000694557"/>
    </source>
</evidence>
<dbReference type="FunFam" id="3.80.10.10:FF:000007">
    <property type="entry name" value="Leucine-rich repeat and calponin homology domain-containing protein 1 isoform 3"/>
    <property type="match status" value="1"/>
</dbReference>
<evidence type="ECO:0000313" key="6">
    <source>
        <dbReference type="Ensembl" id="ENSOKIP00005067063.1"/>
    </source>
</evidence>
<evidence type="ECO:0000259" key="5">
    <source>
        <dbReference type="PROSITE" id="PS50021"/>
    </source>
</evidence>
<feature type="compositionally biased region" description="Basic and acidic residues" evidence="4">
    <location>
        <begin position="333"/>
        <end position="346"/>
    </location>
</feature>
<feature type="domain" description="Calponin-homology (CH)" evidence="5">
    <location>
        <begin position="574"/>
        <end position="688"/>
    </location>
</feature>
<dbReference type="Ensembl" id="ENSOKIT00005071341.1">
    <property type="protein sequence ID" value="ENSOKIP00005067063.1"/>
    <property type="gene ID" value="ENSOKIG00005028734.1"/>
</dbReference>
<dbReference type="PROSITE" id="PS51450">
    <property type="entry name" value="LRR"/>
    <property type="match status" value="1"/>
</dbReference>
<dbReference type="SUPFAM" id="SSF47576">
    <property type="entry name" value="Calponin-homology domain, CH-domain"/>
    <property type="match status" value="1"/>
</dbReference>
<gene>
    <name evidence="6" type="primary">LRCH1</name>
    <name evidence="6" type="synonym">LOC109870973</name>
</gene>
<proteinExistence type="predicted"/>
<keyword evidence="7" id="KW-1185">Reference proteome</keyword>
<feature type="region of interest" description="Disordered" evidence="4">
    <location>
        <begin position="471"/>
        <end position="492"/>
    </location>
</feature>
<dbReference type="GeneTree" id="ENSGT00940000159528"/>
<dbReference type="AlphaFoldDB" id="A0A8C7I3T3"/>
<dbReference type="PANTHER" id="PTHR48051:SF38">
    <property type="entry name" value="LEUCINE RICH REPEATS AND CALPONIN HOMOLOGY DOMAIN CONTAINING 1"/>
    <property type="match status" value="1"/>
</dbReference>
<dbReference type="InterPro" id="IPR036872">
    <property type="entry name" value="CH_dom_sf"/>
</dbReference>
<dbReference type="SMART" id="SM00364">
    <property type="entry name" value="LRR_BAC"/>
    <property type="match status" value="5"/>
</dbReference>
<dbReference type="GO" id="GO:0005737">
    <property type="term" value="C:cytoplasm"/>
    <property type="evidence" value="ECO:0007669"/>
    <property type="project" value="TreeGrafter"/>
</dbReference>
<keyword evidence="3" id="KW-0175">Coiled coil</keyword>
<dbReference type="Proteomes" id="UP000694557">
    <property type="component" value="Unassembled WGS sequence"/>
</dbReference>
<organism evidence="6 7">
    <name type="scientific">Oncorhynchus kisutch</name>
    <name type="common">Coho salmon</name>
    <name type="synonym">Salmo kisutch</name>
    <dbReference type="NCBI Taxonomy" id="8019"/>
    <lineage>
        <taxon>Eukaryota</taxon>
        <taxon>Metazoa</taxon>
        <taxon>Chordata</taxon>
        <taxon>Craniata</taxon>
        <taxon>Vertebrata</taxon>
        <taxon>Euteleostomi</taxon>
        <taxon>Actinopterygii</taxon>
        <taxon>Neopterygii</taxon>
        <taxon>Teleostei</taxon>
        <taxon>Protacanthopterygii</taxon>
        <taxon>Salmoniformes</taxon>
        <taxon>Salmonidae</taxon>
        <taxon>Salmoninae</taxon>
        <taxon>Oncorhynchus</taxon>
    </lineage>
</organism>
<reference evidence="6" key="1">
    <citation type="submission" date="2025-08" db="UniProtKB">
        <authorList>
            <consortium name="Ensembl"/>
        </authorList>
    </citation>
    <scope>IDENTIFICATION</scope>
</reference>
<dbReference type="InterPro" id="IPR050216">
    <property type="entry name" value="LRR_domain-containing"/>
</dbReference>
<dbReference type="InterPro" id="IPR001715">
    <property type="entry name" value="CH_dom"/>
</dbReference>
<dbReference type="Gene3D" id="3.80.10.10">
    <property type="entry name" value="Ribonuclease Inhibitor"/>
    <property type="match status" value="1"/>
</dbReference>
<dbReference type="InterPro" id="IPR032675">
    <property type="entry name" value="LRR_dom_sf"/>
</dbReference>